<evidence type="ECO:0000313" key="2">
    <source>
        <dbReference type="Proteomes" id="UP000198885"/>
    </source>
</evidence>
<dbReference type="RefSeq" id="WP_092694367.1">
    <property type="nucleotide sequence ID" value="NZ_FOGU01000007.1"/>
</dbReference>
<accession>A0A1H9VHN4</accession>
<evidence type="ECO:0008006" key="3">
    <source>
        <dbReference type="Google" id="ProtNLM"/>
    </source>
</evidence>
<evidence type="ECO:0000313" key="1">
    <source>
        <dbReference type="EMBL" id="SES21296.1"/>
    </source>
</evidence>
<organism evidence="1 2">
    <name type="scientific">Tranquillimonas rosea</name>
    <dbReference type="NCBI Taxonomy" id="641238"/>
    <lineage>
        <taxon>Bacteria</taxon>
        <taxon>Pseudomonadati</taxon>
        <taxon>Pseudomonadota</taxon>
        <taxon>Alphaproteobacteria</taxon>
        <taxon>Rhodobacterales</taxon>
        <taxon>Roseobacteraceae</taxon>
        <taxon>Tranquillimonas</taxon>
    </lineage>
</organism>
<sequence length="142" mass="17059">MKKASNDFANVSTAAQVALNGLKNYAYKIEEERDLALFKHDQEWDAARRKFAASQKHYKAFDYGFVQRPSINYEFRKKRNEFAQRRELIERKFDEKRKDVQQVKELLLDRFNDRAKNRDDATRSIAMTFKRSTRQRESGRDR</sequence>
<gene>
    <name evidence="1" type="ORF">SAMN04490244_107136</name>
</gene>
<keyword evidence="2" id="KW-1185">Reference proteome</keyword>
<proteinExistence type="predicted"/>
<protein>
    <recommendedName>
        <fullName evidence="3">Flagellar FliJ protein</fullName>
    </recommendedName>
</protein>
<reference evidence="1 2" key="1">
    <citation type="submission" date="2016-10" db="EMBL/GenBank/DDBJ databases">
        <authorList>
            <person name="de Groot N.N."/>
        </authorList>
    </citation>
    <scope>NUCLEOTIDE SEQUENCE [LARGE SCALE GENOMIC DNA]</scope>
    <source>
        <strain evidence="1 2">DSM 23042</strain>
    </source>
</reference>
<dbReference type="STRING" id="641238.SAMN04490244_107136"/>
<dbReference type="Proteomes" id="UP000198885">
    <property type="component" value="Unassembled WGS sequence"/>
</dbReference>
<dbReference type="EMBL" id="FOGU01000007">
    <property type="protein sequence ID" value="SES21296.1"/>
    <property type="molecule type" value="Genomic_DNA"/>
</dbReference>
<name>A0A1H9VHN4_9RHOB</name>
<dbReference type="AlphaFoldDB" id="A0A1H9VHN4"/>